<organism evidence="2 3">
    <name type="scientific">Slackia piriformis</name>
    <dbReference type="NCBI Taxonomy" id="626934"/>
    <lineage>
        <taxon>Bacteria</taxon>
        <taxon>Bacillati</taxon>
        <taxon>Actinomycetota</taxon>
        <taxon>Coriobacteriia</taxon>
        <taxon>Eggerthellales</taxon>
        <taxon>Eggerthellaceae</taxon>
        <taxon>Slackia</taxon>
    </lineage>
</organism>
<dbReference type="InterPro" id="IPR024437">
    <property type="entry name" value="DUF3825"/>
</dbReference>
<gene>
    <name evidence="2" type="ORF">KH142_00885</name>
</gene>
<comment type="caution">
    <text evidence="2">The sequence shown here is derived from an EMBL/GenBank/DDBJ whole genome shotgun (WGS) entry which is preliminary data.</text>
</comment>
<name>A0A943UWJ4_9ACTN</name>
<dbReference type="AlphaFoldDB" id="A0A943UWJ4"/>
<dbReference type="Proteomes" id="UP000727506">
    <property type="component" value="Unassembled WGS sequence"/>
</dbReference>
<dbReference type="Pfam" id="PF12873">
    <property type="entry name" value="DUF3825"/>
    <property type="match status" value="1"/>
</dbReference>
<accession>A0A943UWJ4</accession>
<reference evidence="2" key="1">
    <citation type="submission" date="2021-02" db="EMBL/GenBank/DDBJ databases">
        <title>Infant gut strain persistence is associated with maternal origin, phylogeny, and functional potential including surface adhesion and iron acquisition.</title>
        <authorList>
            <person name="Lou Y.C."/>
        </authorList>
    </citation>
    <scope>NUCLEOTIDE SEQUENCE</scope>
    <source>
        <strain evidence="2">L2_039_000G1_dasL2_039_000G1_concoct_11</strain>
    </source>
</reference>
<protein>
    <submittedName>
        <fullName evidence="2">DUF3825 domain-containing protein</fullName>
    </submittedName>
</protein>
<sequence>MPPWAKSPSDGARGERFEKLRGVIENDTRLFNRLSTSINAAIDVAKRQVRWNYKTAVPAYYPRTNSMNLLLPLILTDSSTPDVALVVELQKSGNYQGQTIVTMAQAYRDARLLCRPYIDWLSPASIIDAAEEEDEEE</sequence>
<evidence type="ECO:0000313" key="2">
    <source>
        <dbReference type="EMBL" id="MBS6940043.1"/>
    </source>
</evidence>
<evidence type="ECO:0000259" key="1">
    <source>
        <dbReference type="Pfam" id="PF12873"/>
    </source>
</evidence>
<proteinExistence type="predicted"/>
<feature type="domain" description="DUF3825" evidence="1">
    <location>
        <begin position="31"/>
        <end position="120"/>
    </location>
</feature>
<evidence type="ECO:0000313" key="3">
    <source>
        <dbReference type="Proteomes" id="UP000727506"/>
    </source>
</evidence>
<dbReference type="EMBL" id="JAGZSV010000007">
    <property type="protein sequence ID" value="MBS6940043.1"/>
    <property type="molecule type" value="Genomic_DNA"/>
</dbReference>